<keyword evidence="8" id="KW-0408">Iron</keyword>
<evidence type="ECO:0000256" key="2">
    <source>
        <dbReference type="ARBA" id="ARBA00010173"/>
    </source>
</evidence>
<keyword evidence="5 11" id="KW-0808">Transferase</keyword>
<comment type="function">
    <text evidence="11">Catalyzes the first step of diphthamide biosynthesis, a post-translational modification of histidine which occurs in elongation factor 2.</text>
</comment>
<dbReference type="InterPro" id="IPR042263">
    <property type="entry name" value="DPH1/DPH2_1"/>
</dbReference>
<dbReference type="GO" id="GO:0051539">
    <property type="term" value="F:4 iron, 4 sulfur cluster binding"/>
    <property type="evidence" value="ECO:0007669"/>
    <property type="project" value="UniProtKB-UniRule"/>
</dbReference>
<dbReference type="AlphaFoldDB" id="M1K4F1"/>
<comment type="cofactor">
    <cofactor evidence="11">
        <name>[4Fe-4S] cluster</name>
        <dbReference type="ChEBI" id="CHEBI:49883"/>
    </cofactor>
    <text evidence="11">Binds 1 [4Fe-4S] cluster per subunit. The cluster is coordinated with 3 cysteines and an exchangeable S-adenosyl-L-methionine.</text>
</comment>
<evidence type="ECO:0000313" key="12">
    <source>
        <dbReference type="EMBL" id="AGE95808.1"/>
    </source>
</evidence>
<comment type="pathway">
    <text evidence="1 11">Protein modification; peptidyl-diphthamide biosynthesis.</text>
</comment>
<dbReference type="PANTHER" id="PTHR10762:SF1">
    <property type="entry name" value="2-(3-AMINO-3-CARBOXYPROPYL)HISTIDINE SYNTHASE SUBUNIT 1"/>
    <property type="match status" value="1"/>
</dbReference>
<keyword evidence="9" id="KW-0411">Iron-sulfur</keyword>
<dbReference type="GO" id="GO:0046872">
    <property type="term" value="F:metal ion binding"/>
    <property type="evidence" value="ECO:0007669"/>
    <property type="project" value="UniProtKB-KW"/>
</dbReference>
<evidence type="ECO:0000256" key="4">
    <source>
        <dbReference type="ARBA" id="ARBA00021915"/>
    </source>
</evidence>
<dbReference type="PIRSF" id="PIRSF004967">
    <property type="entry name" value="DPH1"/>
    <property type="match status" value="1"/>
</dbReference>
<evidence type="ECO:0000256" key="9">
    <source>
        <dbReference type="ARBA" id="ARBA00023014"/>
    </source>
</evidence>
<dbReference type="Gene3D" id="3.40.50.11850">
    <property type="entry name" value="Diphthamide synthesis DPH1/DPH2 domain 2"/>
    <property type="match status" value="1"/>
</dbReference>
<proteinExistence type="inferred from homology"/>
<dbReference type="Pfam" id="PF01866">
    <property type="entry name" value="Diphthamide_syn"/>
    <property type="match status" value="1"/>
</dbReference>
<keyword evidence="6 11" id="KW-0949">S-adenosyl-L-methionine</keyword>
<accession>M1K4F1</accession>
<dbReference type="UniPathway" id="UPA00559"/>
<dbReference type="EMBL" id="KC513610">
    <property type="protein sequence ID" value="AGE95808.1"/>
    <property type="molecule type" value="Genomic_DNA"/>
</dbReference>
<dbReference type="InterPro" id="IPR035435">
    <property type="entry name" value="DPH1/DPH2_euk_archaea"/>
</dbReference>
<comment type="similarity">
    <text evidence="2 11">Belongs to the DPH1/DPH2 family. DPH1 subfamily.</text>
</comment>
<dbReference type="PANTHER" id="PTHR10762">
    <property type="entry name" value="DIPHTHAMIDE BIOSYNTHESIS PROTEIN"/>
    <property type="match status" value="1"/>
</dbReference>
<gene>
    <name evidence="12" type="ORF">ECU07_0980</name>
</gene>
<dbReference type="Gene3D" id="3.40.50.11840">
    <property type="entry name" value="Diphthamide synthesis DPH1/DPH2 domain 1"/>
    <property type="match status" value="1"/>
</dbReference>
<dbReference type="VEuPathDB" id="MicrosporidiaDB:AEWR_070940"/>
<protein>
    <recommendedName>
        <fullName evidence="4 11">2-(3-amino-3-carboxypropyl)histidine synthase subunit 1</fullName>
        <ecNumber evidence="3 11">2.5.1.108</ecNumber>
    </recommendedName>
</protein>
<evidence type="ECO:0000256" key="3">
    <source>
        <dbReference type="ARBA" id="ARBA00012221"/>
    </source>
</evidence>
<dbReference type="InterPro" id="IPR042265">
    <property type="entry name" value="DPH1/DPH2_3"/>
</dbReference>
<evidence type="ECO:0000256" key="10">
    <source>
        <dbReference type="ARBA" id="ARBA00048403"/>
    </source>
</evidence>
<dbReference type="InterPro" id="IPR016435">
    <property type="entry name" value="DPH1/DPH2"/>
</dbReference>
<evidence type="ECO:0000256" key="5">
    <source>
        <dbReference type="ARBA" id="ARBA00022679"/>
    </source>
</evidence>
<dbReference type="VEuPathDB" id="MicrosporidiaDB:M970_070940"/>
<evidence type="ECO:0000256" key="7">
    <source>
        <dbReference type="ARBA" id="ARBA00022723"/>
    </source>
</evidence>
<comment type="catalytic activity">
    <reaction evidence="10 11">
        <text>L-histidyl-[translation elongation factor 2] + S-adenosyl-L-methionine = 2-[(3S)-amino-3-carboxypropyl]-L-histidyl-[translation elongation factor 2] + S-methyl-5'-thioadenosine + H(+)</text>
        <dbReference type="Rhea" id="RHEA:36783"/>
        <dbReference type="Rhea" id="RHEA-COMP:9748"/>
        <dbReference type="Rhea" id="RHEA-COMP:9749"/>
        <dbReference type="ChEBI" id="CHEBI:15378"/>
        <dbReference type="ChEBI" id="CHEBI:17509"/>
        <dbReference type="ChEBI" id="CHEBI:29979"/>
        <dbReference type="ChEBI" id="CHEBI:59789"/>
        <dbReference type="ChEBI" id="CHEBI:73995"/>
        <dbReference type="EC" id="2.5.1.108"/>
    </reaction>
</comment>
<dbReference type="Gene3D" id="3.40.50.11860">
    <property type="entry name" value="Diphthamide synthesis DPH1/DPH2 domain 3"/>
    <property type="match status" value="1"/>
</dbReference>
<sequence length="414" mass="46767">MSATSAILVSTRLSTNSPILLSNPCFSISSSSLFIRKALSSSFFSSISASILGSRISFSNRGALRGHMVVLKQEEVPECLRYLPRNYNFETGKVLRTIRRLGAKRVTLQFPDGLLRYSFVIMDVIEKYTGAECILLNDVVYGGCCIDDESIASDLLVHYGHSCLVPVGEMSTKVLYIFVDIRIDIDHAAEMIRRNFQGKIGVIGTIQFNSSINRLKRVLDEERGGVECTLPQIRPLSSGEVLGCTAPKIEGVSAVISIGDGRFHLEGAMIRNPHLRFYKYCPFSRRMTQESYDHSTMLSDRKSEIRKAFSGRSFGVILGSLGRQGNRSILRSVVDRLKEYDVYLIMLDEISPKKLERYNFIDSFVQISCPRLSIDWGKLFKKPLLTPFEVFYSGGEYLMDYYSREGSGEWKNYR</sequence>
<organism evidence="12">
    <name type="scientific">Encephalitozoon cuniculi</name>
    <name type="common">Microsporidian parasite</name>
    <dbReference type="NCBI Taxonomy" id="6035"/>
    <lineage>
        <taxon>Eukaryota</taxon>
        <taxon>Fungi</taxon>
        <taxon>Fungi incertae sedis</taxon>
        <taxon>Microsporidia</taxon>
        <taxon>Unikaryonidae</taxon>
        <taxon>Encephalitozoon</taxon>
    </lineage>
</organism>
<dbReference type="SFLD" id="SFLDS00032">
    <property type="entry name" value="Radical_SAM_3-amino-3-carboxyp"/>
    <property type="match status" value="1"/>
</dbReference>
<dbReference type="InterPro" id="IPR042264">
    <property type="entry name" value="DPH1/DPH2_2"/>
</dbReference>
<keyword evidence="11" id="KW-0004">4Fe-4S</keyword>
<evidence type="ECO:0000256" key="6">
    <source>
        <dbReference type="ARBA" id="ARBA00022691"/>
    </source>
</evidence>
<dbReference type="NCBIfam" id="TIGR00322">
    <property type="entry name" value="diphth2_R"/>
    <property type="match status" value="1"/>
</dbReference>
<evidence type="ECO:0000256" key="1">
    <source>
        <dbReference type="ARBA" id="ARBA00005156"/>
    </source>
</evidence>
<evidence type="ECO:0000256" key="11">
    <source>
        <dbReference type="PIRNR" id="PIRNR004967"/>
    </source>
</evidence>
<dbReference type="VEuPathDB" id="MicrosporidiaDB:ECU07_0980"/>
<dbReference type="GO" id="GO:0017183">
    <property type="term" value="P:protein histidyl modification to diphthamide"/>
    <property type="evidence" value="ECO:0007669"/>
    <property type="project" value="UniProtKB-UniRule"/>
</dbReference>
<dbReference type="VEuPathDB" id="MicrosporidiaDB:AEWQ_070950"/>
<dbReference type="GO" id="GO:0090560">
    <property type="term" value="F:2-(3-amino-3-carboxypropyl)histidine synthase activity"/>
    <property type="evidence" value="ECO:0007669"/>
    <property type="project" value="UniProtKB-UniRule"/>
</dbReference>
<dbReference type="VEuPathDB" id="MicrosporidiaDB:AEWD_070950"/>
<reference evidence="12" key="1">
    <citation type="journal article" date="2013" name="Eukaryot. Cell">
        <title>Extremely Reduced Levels of Heterozygosity in the Vertebrate Pathogen Encephalitozoon cuniculi.</title>
        <authorList>
            <person name="Selman M."/>
            <person name="Sak B."/>
            <person name="Kvac M."/>
            <person name="Farinelli L."/>
            <person name="Weiss L.M."/>
            <person name="Corradi N."/>
        </authorList>
    </citation>
    <scope>NUCLEOTIDE SEQUENCE</scope>
</reference>
<name>M1K4F1_ENCCN</name>
<dbReference type="EC" id="2.5.1.108" evidence="3 11"/>
<keyword evidence="7" id="KW-0479">Metal-binding</keyword>
<evidence type="ECO:0000256" key="8">
    <source>
        <dbReference type="ARBA" id="ARBA00023004"/>
    </source>
</evidence>